<proteinExistence type="predicted"/>
<organism evidence="2 3">
    <name type="scientific">Favolaschia claudopus</name>
    <dbReference type="NCBI Taxonomy" id="2862362"/>
    <lineage>
        <taxon>Eukaryota</taxon>
        <taxon>Fungi</taxon>
        <taxon>Dikarya</taxon>
        <taxon>Basidiomycota</taxon>
        <taxon>Agaricomycotina</taxon>
        <taxon>Agaricomycetes</taxon>
        <taxon>Agaricomycetidae</taxon>
        <taxon>Agaricales</taxon>
        <taxon>Marasmiineae</taxon>
        <taxon>Mycenaceae</taxon>
        <taxon>Favolaschia</taxon>
    </lineage>
</organism>
<comment type="caution">
    <text evidence="2">The sequence shown here is derived from an EMBL/GenBank/DDBJ whole genome shotgun (WGS) entry which is preliminary data.</text>
</comment>
<feature type="region of interest" description="Disordered" evidence="1">
    <location>
        <begin position="130"/>
        <end position="162"/>
    </location>
</feature>
<keyword evidence="3" id="KW-1185">Reference proteome</keyword>
<gene>
    <name evidence="2" type="ORF">R3P38DRAFT_3235907</name>
</gene>
<dbReference type="AlphaFoldDB" id="A0AAV9ZCV2"/>
<feature type="region of interest" description="Disordered" evidence="1">
    <location>
        <begin position="47"/>
        <end position="77"/>
    </location>
</feature>
<reference evidence="2 3" key="1">
    <citation type="journal article" date="2024" name="J Genomics">
        <title>Draft genome sequencing and assembly of Favolaschia claudopus CIRM-BRFM 2984 isolated from oak limbs.</title>
        <authorList>
            <person name="Navarro D."/>
            <person name="Drula E."/>
            <person name="Chaduli D."/>
            <person name="Cazenave R."/>
            <person name="Ahrendt S."/>
            <person name="Wang J."/>
            <person name="Lipzen A."/>
            <person name="Daum C."/>
            <person name="Barry K."/>
            <person name="Grigoriev I.V."/>
            <person name="Favel A."/>
            <person name="Rosso M.N."/>
            <person name="Martin F."/>
        </authorList>
    </citation>
    <scope>NUCLEOTIDE SEQUENCE [LARGE SCALE GENOMIC DNA]</scope>
    <source>
        <strain evidence="2 3">CIRM-BRFM 2984</strain>
    </source>
</reference>
<evidence type="ECO:0000256" key="1">
    <source>
        <dbReference type="SAM" id="MobiDB-lite"/>
    </source>
</evidence>
<accession>A0AAV9ZCV2</accession>
<dbReference type="Proteomes" id="UP001362999">
    <property type="component" value="Unassembled WGS sequence"/>
</dbReference>
<sequence>MAVYMHSNTSRFNLNSRISTQCRQHTIFAGDIDGLEDGGCRWRTSLTSGTRLDSGPMPSKTGLDKESIRAESANTTRSRRLQRRTFVANGRTFARSEDLRRRSMAFWRVPSSSSACPLITFTFIPSPPSDDALSPTPLPTPCAAGNKTAPRMQSNRAAWWKR</sequence>
<protein>
    <submittedName>
        <fullName evidence="2">Uncharacterized protein</fullName>
    </submittedName>
</protein>
<evidence type="ECO:0000313" key="2">
    <source>
        <dbReference type="EMBL" id="KAK6978153.1"/>
    </source>
</evidence>
<evidence type="ECO:0000313" key="3">
    <source>
        <dbReference type="Proteomes" id="UP001362999"/>
    </source>
</evidence>
<dbReference type="EMBL" id="JAWWNJ010000161">
    <property type="protein sequence ID" value="KAK6978153.1"/>
    <property type="molecule type" value="Genomic_DNA"/>
</dbReference>
<name>A0AAV9ZCV2_9AGAR</name>